<evidence type="ECO:0008006" key="4">
    <source>
        <dbReference type="Google" id="ProtNLM"/>
    </source>
</evidence>
<organism evidence="2 3">
    <name type="scientific">Ogataea polymorpha</name>
    <dbReference type="NCBI Taxonomy" id="460523"/>
    <lineage>
        <taxon>Eukaryota</taxon>
        <taxon>Fungi</taxon>
        <taxon>Dikarya</taxon>
        <taxon>Ascomycota</taxon>
        <taxon>Saccharomycotina</taxon>
        <taxon>Pichiomycetes</taxon>
        <taxon>Pichiales</taxon>
        <taxon>Pichiaceae</taxon>
        <taxon>Ogataea</taxon>
    </lineage>
</organism>
<accession>A0A9P8P8I9</accession>
<dbReference type="Proteomes" id="UP000788993">
    <property type="component" value="Unassembled WGS sequence"/>
</dbReference>
<proteinExistence type="predicted"/>
<name>A0A9P8P8I9_9ASCO</name>
<sequence>MKLLSLTAAMSALATFAAAEDLTTYSLVIDRDGAIFTKVLTSTIGNTDAGYAQQYVTNTNIHVYTVGDAEASSSFWAYVSTATASA</sequence>
<protein>
    <recommendedName>
        <fullName evidence="4">Secreted protein</fullName>
    </recommendedName>
</protein>
<dbReference type="AlphaFoldDB" id="A0A9P8P8I9"/>
<dbReference type="EMBL" id="JAEUBD010001062">
    <property type="protein sequence ID" value="KAH3667733.1"/>
    <property type="molecule type" value="Genomic_DNA"/>
</dbReference>
<keyword evidence="1" id="KW-0732">Signal</keyword>
<keyword evidence="3" id="KW-1185">Reference proteome</keyword>
<reference evidence="2" key="1">
    <citation type="journal article" date="2021" name="Open Biol.">
        <title>Shared evolutionary footprints suggest mitochondrial oxidative damage underlies multiple complex I losses in fungi.</title>
        <authorList>
            <person name="Schikora-Tamarit M.A."/>
            <person name="Marcet-Houben M."/>
            <person name="Nosek J."/>
            <person name="Gabaldon T."/>
        </authorList>
    </citation>
    <scope>NUCLEOTIDE SEQUENCE</scope>
    <source>
        <strain evidence="2">NCAIM Y.01608</strain>
    </source>
</reference>
<evidence type="ECO:0000313" key="2">
    <source>
        <dbReference type="EMBL" id="KAH3667733.1"/>
    </source>
</evidence>
<evidence type="ECO:0000313" key="3">
    <source>
        <dbReference type="Proteomes" id="UP000788993"/>
    </source>
</evidence>
<comment type="caution">
    <text evidence="2">The sequence shown here is derived from an EMBL/GenBank/DDBJ whole genome shotgun (WGS) entry which is preliminary data.</text>
</comment>
<feature type="signal peptide" evidence="1">
    <location>
        <begin position="1"/>
        <end position="19"/>
    </location>
</feature>
<evidence type="ECO:0000256" key="1">
    <source>
        <dbReference type="SAM" id="SignalP"/>
    </source>
</evidence>
<gene>
    <name evidence="2" type="ORF">OGATHE_003256</name>
</gene>
<feature type="chain" id="PRO_5040126753" description="Secreted protein" evidence="1">
    <location>
        <begin position="20"/>
        <end position="86"/>
    </location>
</feature>
<reference evidence="2" key="2">
    <citation type="submission" date="2021-01" db="EMBL/GenBank/DDBJ databases">
        <authorList>
            <person name="Schikora-Tamarit M.A."/>
        </authorList>
    </citation>
    <scope>NUCLEOTIDE SEQUENCE</scope>
    <source>
        <strain evidence="2">NCAIM Y.01608</strain>
    </source>
</reference>